<evidence type="ECO:0000256" key="2">
    <source>
        <dbReference type="ARBA" id="ARBA00004541"/>
    </source>
</evidence>
<evidence type="ECO:0000256" key="8">
    <source>
        <dbReference type="ARBA" id="ARBA00022737"/>
    </source>
</evidence>
<keyword evidence="7" id="KW-0963">Cytoplasm</keyword>
<dbReference type="GO" id="GO:0032587">
    <property type="term" value="C:ruffle membrane"/>
    <property type="evidence" value="ECO:0007669"/>
    <property type="project" value="UniProtKB-SubCell"/>
</dbReference>
<dbReference type="InterPro" id="IPR027417">
    <property type="entry name" value="P-loop_NTPase"/>
</dbReference>
<evidence type="ECO:0000256" key="1">
    <source>
        <dbReference type="ARBA" id="ARBA00004289"/>
    </source>
</evidence>
<dbReference type="InterPro" id="IPR036072">
    <property type="entry name" value="MYSc_Myo1"/>
</dbReference>
<sequence length="643" mass="73468">MPGNWGHGGRVPGAMAPAIDGIRITMESALTARDRVGVQDFVLLENYTSEAAFIENLRKRFKENLIYTYIGSVLVSVNPYKELEIYSKQHMERYRGVSFYEVSPHIYAIADNSYRSLRTERKDQCILISGESGAGKTEASKKILQYYAVTCPASEQVETVKDRLLQSNPVLEAFGNAKTLRNDNSSRFGKYMDVQFDYKGAPVGGHILNYLLEKSRVVHQNHGERNFHIFYQLLEGGEEDLLRRLGLERNAQNYQYLVKGQCARVSSINDKSEWKIVRKALSVINFNDDDVEELLSIVASVLHLGNVQFAKDEQGNAQVTTENQIKYLARLLSVDSTVLRESLIHKKIIAKGEELNSPLNQEQAAYARDALAKAIYGRTFSWLVRKINKSLSYKGADMHSLGNASVIGLLDIYGFEVFQHNSFEQFCINYCNEKLQQLFIELTLKSEQEEYESEGIAWEPVQYFNNKIICDLVEEKYKGIISILDEECLRPGEATDWTFLEKLEDTVKNHPHFVTHKLGDQKTRKCLGREEFRLLHYAGEVNYSVKGFLDKNNDLLFRNLKEVMCNSGNPIVHQCFDRSELTDKKRPETAATQFKNSLAQLMEILMSKEPSYVRCIKPNDAKQAGLYESATFLMKRVTIYLAK</sequence>
<dbReference type="GO" id="GO:0060171">
    <property type="term" value="C:stereocilium membrane"/>
    <property type="evidence" value="ECO:0007669"/>
    <property type="project" value="UniProtKB-SubCell"/>
</dbReference>
<comment type="subcellular location">
    <subcellularLocation>
        <location evidence="3">Cell projection</location>
        <location evidence="3">Ruffle membrane</location>
    </subcellularLocation>
    <subcellularLocation>
        <location evidence="1">Cell projection</location>
        <location evidence="1">Stereocilium membrane</location>
    </subcellularLocation>
    <subcellularLocation>
        <location evidence="2">Cytoplasmic vesicle</location>
    </subcellularLocation>
</comment>
<evidence type="ECO:0000256" key="18">
    <source>
        <dbReference type="ARBA" id="ARBA00064614"/>
    </source>
</evidence>
<dbReference type="GO" id="GO:0030048">
    <property type="term" value="P:actin filament-based movement"/>
    <property type="evidence" value="ECO:0007669"/>
    <property type="project" value="TreeGrafter"/>
</dbReference>
<keyword evidence="24" id="KW-1185">Reference proteome</keyword>
<dbReference type="Gene3D" id="1.20.58.530">
    <property type="match status" value="1"/>
</dbReference>
<reference evidence="23" key="1">
    <citation type="thesis" date="2020" institute="ProQuest LLC" country="789 East Eisenhower Parkway, Ann Arbor, MI, USA">
        <title>Comparative Genomics and Chromosome Evolution.</title>
        <authorList>
            <person name="Mudd A.B."/>
        </authorList>
    </citation>
    <scope>NUCLEOTIDE SEQUENCE</scope>
    <source>
        <strain evidence="23">237g6f4</strain>
        <tissue evidence="23">Blood</tissue>
    </source>
</reference>
<dbReference type="PROSITE" id="PS51456">
    <property type="entry name" value="MYOSIN_MOTOR"/>
    <property type="match status" value="1"/>
</dbReference>
<dbReference type="SMART" id="SM00242">
    <property type="entry name" value="MYSc"/>
    <property type="match status" value="1"/>
</dbReference>
<evidence type="ECO:0000256" key="6">
    <source>
        <dbReference type="ARBA" id="ARBA00022481"/>
    </source>
</evidence>
<accession>A0AAV7D1V5</accession>
<dbReference type="CDD" id="cd01378">
    <property type="entry name" value="MYSc_Myo1"/>
    <property type="match status" value="1"/>
</dbReference>
<comment type="caution">
    <text evidence="21">Lacks conserved residue(s) required for the propagation of feature annotation.</text>
</comment>
<keyword evidence="9 21" id="KW-0547">Nucleotide-binding</keyword>
<proteinExistence type="inferred from homology"/>
<dbReference type="Gene3D" id="1.10.10.820">
    <property type="match status" value="1"/>
</dbReference>
<evidence type="ECO:0000259" key="22">
    <source>
        <dbReference type="PROSITE" id="PS51456"/>
    </source>
</evidence>
<dbReference type="Gene3D" id="1.20.120.720">
    <property type="entry name" value="Myosin VI head, motor domain, U50 subdomain"/>
    <property type="match status" value="1"/>
</dbReference>
<evidence type="ECO:0000256" key="19">
    <source>
        <dbReference type="ARBA" id="ARBA00068083"/>
    </source>
</evidence>
<dbReference type="PRINTS" id="PR00193">
    <property type="entry name" value="MYOSINHEAVY"/>
</dbReference>
<dbReference type="Proteomes" id="UP000824782">
    <property type="component" value="Unassembled WGS sequence"/>
</dbReference>
<evidence type="ECO:0000313" key="24">
    <source>
        <dbReference type="Proteomes" id="UP000824782"/>
    </source>
</evidence>
<dbReference type="GO" id="GO:0031410">
    <property type="term" value="C:cytoplasmic vesicle"/>
    <property type="evidence" value="ECO:0007669"/>
    <property type="project" value="UniProtKB-SubCell"/>
</dbReference>
<protein>
    <recommendedName>
        <fullName evidence="19">Unconventional myosin-Ic</fullName>
    </recommendedName>
    <alternativeName>
        <fullName evidence="20">Myosin I beta</fullName>
    </alternativeName>
</protein>
<dbReference type="InterPro" id="IPR036961">
    <property type="entry name" value="Kinesin_motor_dom_sf"/>
</dbReference>
<dbReference type="FunFam" id="3.40.850.10:FF:000101">
    <property type="entry name" value="Slow myosin heavy chain 2"/>
    <property type="match status" value="1"/>
</dbReference>
<keyword evidence="8" id="KW-0677">Repeat</keyword>
<feature type="domain" description="Myosin motor" evidence="22">
    <location>
        <begin position="37"/>
        <end position="643"/>
    </location>
</feature>
<dbReference type="GO" id="GO:0005902">
    <property type="term" value="C:microvillus"/>
    <property type="evidence" value="ECO:0007669"/>
    <property type="project" value="TreeGrafter"/>
</dbReference>
<evidence type="ECO:0000256" key="4">
    <source>
        <dbReference type="ARBA" id="ARBA00008314"/>
    </source>
</evidence>
<evidence type="ECO:0000256" key="12">
    <source>
        <dbReference type="ARBA" id="ARBA00023123"/>
    </source>
</evidence>
<name>A0AAV7D1V5_ENGPU</name>
<comment type="caution">
    <text evidence="23">The sequence shown here is derived from an EMBL/GenBank/DDBJ whole genome shotgun (WGS) entry which is preliminary data.</text>
</comment>
<dbReference type="SUPFAM" id="SSF52540">
    <property type="entry name" value="P-loop containing nucleoside triphosphate hydrolases"/>
    <property type="match status" value="1"/>
</dbReference>
<dbReference type="GO" id="GO:0000146">
    <property type="term" value="F:microfilament motor activity"/>
    <property type="evidence" value="ECO:0007669"/>
    <property type="project" value="TreeGrafter"/>
</dbReference>
<dbReference type="GO" id="GO:0006897">
    <property type="term" value="P:endocytosis"/>
    <property type="evidence" value="ECO:0007669"/>
    <property type="project" value="TreeGrafter"/>
</dbReference>
<evidence type="ECO:0000256" key="21">
    <source>
        <dbReference type="PROSITE-ProRule" id="PRU00782"/>
    </source>
</evidence>
<dbReference type="FunFam" id="1.20.58.530:FF:000004">
    <property type="entry name" value="Unconventional myosin ID"/>
    <property type="match status" value="1"/>
</dbReference>
<evidence type="ECO:0000256" key="20">
    <source>
        <dbReference type="ARBA" id="ARBA00078851"/>
    </source>
</evidence>
<evidence type="ECO:0000256" key="10">
    <source>
        <dbReference type="ARBA" id="ARBA00022840"/>
    </source>
</evidence>
<dbReference type="EMBL" id="WNYA01000002">
    <property type="protein sequence ID" value="KAG8590243.1"/>
    <property type="molecule type" value="Genomic_DNA"/>
</dbReference>
<dbReference type="PANTHER" id="PTHR13140">
    <property type="entry name" value="MYOSIN"/>
    <property type="match status" value="1"/>
</dbReference>
<keyword evidence="11" id="KW-0007">Acetylation</keyword>
<dbReference type="GO" id="GO:0051015">
    <property type="term" value="F:actin filament binding"/>
    <property type="evidence" value="ECO:0007669"/>
    <property type="project" value="TreeGrafter"/>
</dbReference>
<dbReference type="Gene3D" id="3.40.850.10">
    <property type="entry name" value="Kinesin motor domain"/>
    <property type="match status" value="1"/>
</dbReference>
<dbReference type="Pfam" id="PF00063">
    <property type="entry name" value="Myosin_head"/>
    <property type="match status" value="1"/>
</dbReference>
<evidence type="ECO:0000256" key="17">
    <source>
        <dbReference type="ARBA" id="ARBA00023329"/>
    </source>
</evidence>
<evidence type="ECO:0000256" key="16">
    <source>
        <dbReference type="ARBA" id="ARBA00023273"/>
    </source>
</evidence>
<keyword evidence="6" id="KW-0488">Methylation</keyword>
<evidence type="ECO:0000256" key="5">
    <source>
        <dbReference type="ARBA" id="ARBA00022475"/>
    </source>
</evidence>
<evidence type="ECO:0000256" key="3">
    <source>
        <dbReference type="ARBA" id="ARBA00004632"/>
    </source>
</evidence>
<dbReference type="PANTHER" id="PTHR13140:SF255">
    <property type="entry name" value="UNCONVENTIONAL MYOSIN-IC"/>
    <property type="match status" value="1"/>
</dbReference>
<keyword evidence="13" id="KW-0472">Membrane</keyword>
<organism evidence="23 24">
    <name type="scientific">Engystomops pustulosus</name>
    <name type="common">Tungara frog</name>
    <name type="synonym">Physalaemus pustulosus</name>
    <dbReference type="NCBI Taxonomy" id="76066"/>
    <lineage>
        <taxon>Eukaryota</taxon>
        <taxon>Metazoa</taxon>
        <taxon>Chordata</taxon>
        <taxon>Craniata</taxon>
        <taxon>Vertebrata</taxon>
        <taxon>Euteleostomi</taxon>
        <taxon>Amphibia</taxon>
        <taxon>Batrachia</taxon>
        <taxon>Anura</taxon>
        <taxon>Neobatrachia</taxon>
        <taxon>Hyloidea</taxon>
        <taxon>Leptodactylidae</taxon>
        <taxon>Leiuperinae</taxon>
        <taxon>Engystomops</taxon>
    </lineage>
</organism>
<evidence type="ECO:0000256" key="15">
    <source>
        <dbReference type="ARBA" id="ARBA00023203"/>
    </source>
</evidence>
<keyword evidence="5" id="KW-1003">Cell membrane</keyword>
<dbReference type="GO" id="GO:0005524">
    <property type="term" value="F:ATP binding"/>
    <property type="evidence" value="ECO:0007669"/>
    <property type="project" value="UniProtKB-UniRule"/>
</dbReference>
<dbReference type="InterPro" id="IPR001609">
    <property type="entry name" value="Myosin_head_motor_dom-like"/>
</dbReference>
<dbReference type="AlphaFoldDB" id="A0AAV7D1V5"/>
<evidence type="ECO:0000256" key="13">
    <source>
        <dbReference type="ARBA" id="ARBA00023136"/>
    </source>
</evidence>
<dbReference type="GO" id="GO:0016459">
    <property type="term" value="C:myosin complex"/>
    <property type="evidence" value="ECO:0007669"/>
    <property type="project" value="UniProtKB-KW"/>
</dbReference>
<keyword evidence="15 21" id="KW-0009">Actin-binding</keyword>
<dbReference type="GO" id="GO:0007015">
    <property type="term" value="P:actin filament organization"/>
    <property type="evidence" value="ECO:0007669"/>
    <property type="project" value="TreeGrafter"/>
</dbReference>
<dbReference type="FunFam" id="1.10.10.820:FF:000001">
    <property type="entry name" value="Myosin heavy chain"/>
    <property type="match status" value="1"/>
</dbReference>
<evidence type="ECO:0000256" key="9">
    <source>
        <dbReference type="ARBA" id="ARBA00022741"/>
    </source>
</evidence>
<keyword evidence="14 21" id="KW-0505">Motor protein</keyword>
<keyword evidence="10 21" id="KW-0067">ATP-binding</keyword>
<feature type="binding site" evidence="21">
    <location>
        <begin position="130"/>
        <end position="137"/>
    </location>
    <ligand>
        <name>ATP</name>
        <dbReference type="ChEBI" id="CHEBI:30616"/>
    </ligand>
</feature>
<gene>
    <name evidence="23" type="ORF">GDO81_006687</name>
</gene>
<evidence type="ECO:0000256" key="14">
    <source>
        <dbReference type="ARBA" id="ARBA00023175"/>
    </source>
</evidence>
<keyword evidence="12 21" id="KW-0518">Myosin</keyword>
<keyword evidence="16" id="KW-0966">Cell projection</keyword>
<keyword evidence="17" id="KW-0968">Cytoplasmic vesicle</keyword>
<evidence type="ECO:0000256" key="11">
    <source>
        <dbReference type="ARBA" id="ARBA00022990"/>
    </source>
</evidence>
<evidence type="ECO:0000256" key="7">
    <source>
        <dbReference type="ARBA" id="ARBA00022490"/>
    </source>
</evidence>
<evidence type="ECO:0000313" key="23">
    <source>
        <dbReference type="EMBL" id="KAG8590243.1"/>
    </source>
</evidence>
<comment type="subunit">
    <text evidence="18">Interacts (via its IQ motifs) with calmodulin.</text>
</comment>
<dbReference type="FunFam" id="1.20.120.720:FF:000013">
    <property type="entry name" value="unconventional myosin-Ic isoform X2"/>
    <property type="match status" value="1"/>
</dbReference>
<comment type="similarity">
    <text evidence="4 21">Belongs to the TRAFAC class myosin-kinesin ATPase superfamily. Myosin family.</text>
</comment>